<feature type="region of interest" description="Disordered" evidence="1">
    <location>
        <begin position="179"/>
        <end position="228"/>
    </location>
</feature>
<reference evidence="2" key="1">
    <citation type="submission" date="2017-02" db="UniProtKB">
        <authorList>
            <consortium name="WormBaseParasite"/>
        </authorList>
    </citation>
    <scope>IDENTIFICATION</scope>
</reference>
<name>A0A0N4X0R1_HAEPC</name>
<accession>A0A0N4X0R1</accession>
<protein>
    <submittedName>
        <fullName evidence="2">Phosphoprotein</fullName>
    </submittedName>
</protein>
<evidence type="ECO:0000256" key="1">
    <source>
        <dbReference type="SAM" id="MobiDB-lite"/>
    </source>
</evidence>
<proteinExistence type="predicted"/>
<sequence length="228" mass="22578">LFSGGPSPLPLGPGPVVGTGNPPILGPGPVSGPGVAIQALPIPIGDPGPVIKLGKAVSSGSLVPMDLESELVILPRKTVSSPTSEPRDQGPCPVIVPGFVKGKTVSISGPGGVPLNLTPPSGTTYPANSQPIPGVPPAAVTGLLLPPYYPRILSSTPSPNQQGPGPVVLTTEKSLLPLGPGPVIMPPGSEPLDSIPSPVGVQGNPQALPGSGPATTPKPPLLYEEADM</sequence>
<evidence type="ECO:0000313" key="2">
    <source>
        <dbReference type="WBParaSite" id="HPLM_0001786601-mRNA-1"/>
    </source>
</evidence>
<dbReference type="WBParaSite" id="HPLM_0001786601-mRNA-1">
    <property type="protein sequence ID" value="HPLM_0001786601-mRNA-1"/>
    <property type="gene ID" value="HPLM_0001786601"/>
</dbReference>
<feature type="region of interest" description="Disordered" evidence="1">
    <location>
        <begin position="1"/>
        <end position="29"/>
    </location>
</feature>
<organism evidence="2">
    <name type="scientific">Haemonchus placei</name>
    <name type="common">Barber's pole worm</name>
    <dbReference type="NCBI Taxonomy" id="6290"/>
    <lineage>
        <taxon>Eukaryota</taxon>
        <taxon>Metazoa</taxon>
        <taxon>Ecdysozoa</taxon>
        <taxon>Nematoda</taxon>
        <taxon>Chromadorea</taxon>
        <taxon>Rhabditida</taxon>
        <taxon>Rhabditina</taxon>
        <taxon>Rhabditomorpha</taxon>
        <taxon>Strongyloidea</taxon>
        <taxon>Trichostrongylidae</taxon>
        <taxon>Haemonchus</taxon>
    </lineage>
</organism>
<feature type="compositionally biased region" description="Low complexity" evidence="1">
    <location>
        <begin position="14"/>
        <end position="23"/>
    </location>
</feature>
<feature type="compositionally biased region" description="Pro residues" evidence="1">
    <location>
        <begin position="179"/>
        <end position="189"/>
    </location>
</feature>
<dbReference type="AlphaFoldDB" id="A0A0N4X0R1"/>